<evidence type="ECO:0000313" key="2">
    <source>
        <dbReference type="Proteomes" id="UP000015351"/>
    </source>
</evidence>
<comment type="caution">
    <text evidence="1">The sequence shown here is derived from an EMBL/GenBank/DDBJ whole genome shotgun (WGS) entry which is preliminary data.</text>
</comment>
<reference evidence="2" key="1">
    <citation type="journal article" date="2013" name="Stand. Genomic Sci.">
        <title>Genome sequence of the Litoreibacter arenae type strain (DSM 19593(T)), a member of the Roseobacter clade isolated from sea sand.</title>
        <authorList>
            <person name="Riedel T."/>
            <person name="Fiebig A."/>
            <person name="Petersen J."/>
            <person name="Gronow S."/>
            <person name="Kyrpides N.C."/>
            <person name="Goker M."/>
            <person name="Klenk H.P."/>
        </authorList>
    </citation>
    <scope>NUCLEOTIDE SEQUENCE [LARGE SCALE GENOMIC DNA]</scope>
    <source>
        <strain evidence="2">DSM 19593</strain>
    </source>
</reference>
<dbReference type="AlphaFoldDB" id="S9RPV3"/>
<dbReference type="Proteomes" id="UP000015351">
    <property type="component" value="Unassembled WGS sequence"/>
</dbReference>
<gene>
    <name evidence="1" type="ORF">thalar_01416</name>
</gene>
<protein>
    <submittedName>
        <fullName evidence="1">Uncharacterized protein</fullName>
    </submittedName>
</protein>
<name>S9RPV3_9RHOB</name>
<dbReference type="HOGENOM" id="CLU_3272369_0_0_5"/>
<evidence type="ECO:0000313" key="1">
    <source>
        <dbReference type="EMBL" id="EPX80080.1"/>
    </source>
</evidence>
<sequence>MVSIAANIPVWRAGARVEVTVFCGNMLAGIRQDIDLVKIHA</sequence>
<proteinExistence type="predicted"/>
<organism evidence="1 2">
    <name type="scientific">Litoreibacter arenae DSM 19593</name>
    <dbReference type="NCBI Taxonomy" id="1123360"/>
    <lineage>
        <taxon>Bacteria</taxon>
        <taxon>Pseudomonadati</taxon>
        <taxon>Pseudomonadota</taxon>
        <taxon>Alphaproteobacteria</taxon>
        <taxon>Rhodobacterales</taxon>
        <taxon>Roseobacteraceae</taxon>
        <taxon>Litoreibacter</taxon>
    </lineage>
</organism>
<dbReference type="EMBL" id="AONI01000009">
    <property type="protein sequence ID" value="EPX80080.1"/>
    <property type="molecule type" value="Genomic_DNA"/>
</dbReference>
<accession>S9RPV3</accession>
<keyword evidence="2" id="KW-1185">Reference proteome</keyword>